<comment type="caution">
    <text evidence="13">The sequence shown here is derived from an EMBL/GenBank/DDBJ whole genome shotgun (WGS) entry which is preliminary data.</text>
</comment>
<comment type="cofactor">
    <cofactor evidence="11">
        <name>Zn(2+)</name>
        <dbReference type="ChEBI" id="CHEBI:29105"/>
    </cofactor>
    <text evidence="11">Binds 2 Zn(2+) ions per subunit.</text>
</comment>
<keyword evidence="6" id="KW-0378">Hydrolase</keyword>
<dbReference type="HOGENOM" id="CLU_053676_0_0_11"/>
<evidence type="ECO:0000259" key="12">
    <source>
        <dbReference type="Pfam" id="PF07687"/>
    </source>
</evidence>
<feature type="binding site" evidence="11">
    <location>
        <position position="90"/>
    </location>
    <ligand>
        <name>Zn(2+)</name>
        <dbReference type="ChEBI" id="CHEBI:29105"/>
        <label>1</label>
    </ligand>
</feature>
<dbReference type="SUPFAM" id="SSF55031">
    <property type="entry name" value="Bacterial exopeptidase dimerisation domain"/>
    <property type="match status" value="1"/>
</dbReference>
<evidence type="ECO:0000256" key="7">
    <source>
        <dbReference type="ARBA" id="ARBA00022833"/>
    </source>
</evidence>
<dbReference type="InterPro" id="IPR001261">
    <property type="entry name" value="ArgE/DapE_CS"/>
</dbReference>
<evidence type="ECO:0000256" key="3">
    <source>
        <dbReference type="ARBA" id="ARBA00022438"/>
    </source>
</evidence>
<dbReference type="GO" id="GO:0006518">
    <property type="term" value="P:peptide metabolic process"/>
    <property type="evidence" value="ECO:0007669"/>
    <property type="project" value="InterPro"/>
</dbReference>
<keyword evidence="5 11" id="KW-0479">Metal-binding</keyword>
<name>W5IJ99_SCAIO</name>
<comment type="catalytic activity">
    <reaction evidence="1">
        <text>Release of the N-terminal residue from a tripeptide.</text>
        <dbReference type="EC" id="3.4.11.4"/>
    </reaction>
</comment>
<keyword evidence="3" id="KW-0031">Aminopeptidase</keyword>
<dbReference type="Pfam" id="PF01546">
    <property type="entry name" value="Peptidase_M20"/>
    <property type="match status" value="1"/>
</dbReference>
<feature type="binding site" evidence="11">
    <location>
        <position position="187"/>
    </location>
    <ligand>
        <name>Zn(2+)</name>
        <dbReference type="ChEBI" id="CHEBI:29105"/>
        <label>2</label>
    </ligand>
</feature>
<evidence type="ECO:0000256" key="6">
    <source>
        <dbReference type="ARBA" id="ARBA00022801"/>
    </source>
</evidence>
<evidence type="ECO:0000256" key="11">
    <source>
        <dbReference type="PIRSR" id="PIRSR037215-2"/>
    </source>
</evidence>
<dbReference type="InterPro" id="IPR002933">
    <property type="entry name" value="Peptidase_M20"/>
</dbReference>
<dbReference type="PANTHER" id="PTHR42994">
    <property type="entry name" value="PEPTIDASE T"/>
    <property type="match status" value="1"/>
</dbReference>
<evidence type="ECO:0000256" key="5">
    <source>
        <dbReference type="ARBA" id="ARBA00022723"/>
    </source>
</evidence>
<dbReference type="PIRSF" id="PIRSF037215">
    <property type="entry name" value="Peptidase_M20B"/>
    <property type="match status" value="1"/>
</dbReference>
<feature type="domain" description="Peptidase M20 dimerisation" evidence="12">
    <location>
        <begin position="220"/>
        <end position="319"/>
    </location>
</feature>
<evidence type="ECO:0000256" key="10">
    <source>
        <dbReference type="PIRSR" id="PIRSR037215-1"/>
    </source>
</evidence>
<dbReference type="NCBIfam" id="TIGR01882">
    <property type="entry name" value="peptidase-T"/>
    <property type="match status" value="1"/>
</dbReference>
<dbReference type="GO" id="GO:0008237">
    <property type="term" value="F:metallopeptidase activity"/>
    <property type="evidence" value="ECO:0007669"/>
    <property type="project" value="UniProtKB-KW"/>
</dbReference>
<dbReference type="NCBIfam" id="NF009920">
    <property type="entry name" value="PRK13381.1"/>
    <property type="match status" value="1"/>
</dbReference>
<evidence type="ECO:0000256" key="8">
    <source>
        <dbReference type="ARBA" id="ARBA00023049"/>
    </source>
</evidence>
<evidence type="ECO:0000313" key="13">
    <source>
        <dbReference type="EMBL" id="EFG26962.1"/>
    </source>
</evidence>
<dbReference type="NCBIfam" id="NF003976">
    <property type="entry name" value="PRK05469.1"/>
    <property type="match status" value="1"/>
</dbReference>
<dbReference type="PANTHER" id="PTHR42994:SF2">
    <property type="entry name" value="PEPTIDASE"/>
    <property type="match status" value="1"/>
</dbReference>
<evidence type="ECO:0000256" key="4">
    <source>
        <dbReference type="ARBA" id="ARBA00022670"/>
    </source>
</evidence>
<dbReference type="EC" id="3.4.11.4" evidence="9"/>
<dbReference type="RefSeq" id="WP_006292959.1">
    <property type="nucleotide sequence ID" value="NZ_GG770225.1"/>
</dbReference>
<evidence type="ECO:0000256" key="2">
    <source>
        <dbReference type="ARBA" id="ARBA00009692"/>
    </source>
</evidence>
<keyword evidence="8" id="KW-0482">Metalloprotease</keyword>
<sequence length="434" mass="48948">MAFYDLDFIEDRFVHYAQQNTRSDYASRDRIPSTPGQEAMARELVQELQSMGLEAYYNRRTGFAIGHLSANIQDSQDFQNPVTGVGFFSHIDTADFNAENIKPRIWRNYEGNKLTLNEQEGIYLDPEQFPALKSCQGQTLITSDGTTLLGVDDKAGIVGILAALRYFQQNPQLEHGDIYVGFGPDEEIGIGGQRFDPADFPGVELAYTMENGRPGDLEYETFSASVAHVAIKGTVVHPGEAYGLMVNATTLMADFLSCLPADQVPEKSRNHDGFIMVTETQSCVDRATINIIIRDFDQEKFAAKEQIIRDLVNRMNQKYGSGRFSLTIREQYKNIYQVIKDKPYTVNLVLDTYRKLGIKAHIQTFRGGTDGNFITDKGIPTPNLFNGGGNYHGRYEYVTVEQIDQLAEVLVNLAQEHVRQCRQGRDEAPLEKYW</sequence>
<keyword evidence="14" id="KW-1185">Reference proteome</keyword>
<dbReference type="GO" id="GO:0045148">
    <property type="term" value="F:tripeptide aminopeptidase activity"/>
    <property type="evidence" value="ECO:0007669"/>
    <property type="project" value="UniProtKB-UniRule"/>
</dbReference>
<dbReference type="AlphaFoldDB" id="W5IJ99"/>
<accession>W5IJ99</accession>
<evidence type="ECO:0000313" key="14">
    <source>
        <dbReference type="Proteomes" id="UP000005777"/>
    </source>
</evidence>
<proteinExistence type="inferred from homology"/>
<feature type="binding site" evidence="11">
    <location>
        <position position="392"/>
    </location>
    <ligand>
        <name>Zn(2+)</name>
        <dbReference type="ChEBI" id="CHEBI:29105"/>
        <label>2</label>
    </ligand>
</feature>
<dbReference type="eggNOG" id="COG2195">
    <property type="taxonomic scope" value="Bacteria"/>
</dbReference>
<dbReference type="InterPro" id="IPR010161">
    <property type="entry name" value="Peptidase_M20B"/>
</dbReference>
<dbReference type="Pfam" id="PF07687">
    <property type="entry name" value="M20_dimer"/>
    <property type="match status" value="1"/>
</dbReference>
<dbReference type="InterPro" id="IPR036264">
    <property type="entry name" value="Bact_exopeptidase_dim_dom"/>
</dbReference>
<dbReference type="InterPro" id="IPR011650">
    <property type="entry name" value="Peptidase_M20_dimer"/>
</dbReference>
<dbReference type="EMBL" id="ADCX01000003">
    <property type="protein sequence ID" value="EFG26962.1"/>
    <property type="molecule type" value="Genomic_DNA"/>
</dbReference>
<dbReference type="Gene3D" id="3.30.70.360">
    <property type="match status" value="1"/>
</dbReference>
<protein>
    <recommendedName>
        <fullName evidence="9">Peptidase T</fullName>
        <ecNumber evidence="9">3.4.11.4</ecNumber>
    </recommendedName>
</protein>
<keyword evidence="4" id="KW-0645">Protease</keyword>
<gene>
    <name evidence="13" type="ORF">HMPREF9020_00592</name>
</gene>
<dbReference type="GO" id="GO:0008270">
    <property type="term" value="F:zinc ion binding"/>
    <property type="evidence" value="ECO:0007669"/>
    <property type="project" value="InterPro"/>
</dbReference>
<dbReference type="Gene3D" id="3.40.630.10">
    <property type="entry name" value="Zn peptidases"/>
    <property type="match status" value="1"/>
</dbReference>
<reference evidence="13 14" key="1">
    <citation type="submission" date="2012-01" db="EMBL/GenBank/DDBJ databases">
        <title>The Genome Sequence of Scardovia inopinata F0304.</title>
        <authorList>
            <consortium name="The Broad Institute Genome Sequencing Platform"/>
            <person name="Earl A."/>
            <person name="Ward D."/>
            <person name="Feldgarden M."/>
            <person name="Gevers D."/>
            <person name="Izard J."/>
            <person name="Baranova O.V."/>
            <person name="Blanton J.M."/>
            <person name="Tanner A.C."/>
            <person name="Dewhirst F.E."/>
            <person name="Young S.K."/>
            <person name="Zeng Q."/>
            <person name="Gargeya S."/>
            <person name="Fitzgerald M."/>
            <person name="Haas B."/>
            <person name="Abouelleil A."/>
            <person name="Alvarado L."/>
            <person name="Arachchi H.M."/>
            <person name="Berlin A."/>
            <person name="Chapman S.B."/>
            <person name="Gearin G."/>
            <person name="Goldberg J."/>
            <person name="Griggs A."/>
            <person name="Gujja S."/>
            <person name="Hansen M."/>
            <person name="Heiman D."/>
            <person name="Howarth C."/>
            <person name="Larimer J."/>
            <person name="Lui A."/>
            <person name="MacDonald P.J."/>
            <person name="McCowen C."/>
            <person name="Montmayeur A."/>
            <person name="Murphy C."/>
            <person name="Neiman D."/>
            <person name="Pearson M."/>
            <person name="Priest M."/>
            <person name="Roberts A."/>
            <person name="Saif S."/>
            <person name="Shea T."/>
            <person name="Sisk P."/>
            <person name="Stolte C."/>
            <person name="Sykes S."/>
            <person name="Wortman J."/>
            <person name="Nusbaum C."/>
            <person name="Birren B."/>
        </authorList>
    </citation>
    <scope>NUCLEOTIDE SEQUENCE [LARGE SCALE GENOMIC DNA]</scope>
    <source>
        <strain evidence="13 14">F0304</strain>
    </source>
</reference>
<dbReference type="PROSITE" id="PS00758">
    <property type="entry name" value="ARGE_DAPE_CPG2_1"/>
    <property type="match status" value="1"/>
</dbReference>
<organism evidence="13 14">
    <name type="scientific">Scardovia inopinata F0304</name>
    <dbReference type="NCBI Taxonomy" id="641146"/>
    <lineage>
        <taxon>Bacteria</taxon>
        <taxon>Bacillati</taxon>
        <taxon>Actinomycetota</taxon>
        <taxon>Actinomycetes</taxon>
        <taxon>Bifidobacteriales</taxon>
        <taxon>Bifidobacteriaceae</taxon>
        <taxon>Scardovia</taxon>
    </lineage>
</organism>
<evidence type="ECO:0000256" key="1">
    <source>
        <dbReference type="ARBA" id="ARBA00000870"/>
    </source>
</evidence>
<evidence type="ECO:0000256" key="9">
    <source>
        <dbReference type="NCBIfam" id="TIGR01882"/>
    </source>
</evidence>
<comment type="similarity">
    <text evidence="2">Belongs to the peptidase M20B family.</text>
</comment>
<feature type="binding site" evidence="11">
    <location>
        <position position="152"/>
    </location>
    <ligand>
        <name>Zn(2+)</name>
        <dbReference type="ChEBI" id="CHEBI:29105"/>
        <label>2</label>
    </ligand>
</feature>
<feature type="active site" evidence="10">
    <location>
        <position position="92"/>
    </location>
</feature>
<dbReference type="GO" id="GO:0006508">
    <property type="term" value="P:proteolysis"/>
    <property type="evidence" value="ECO:0007669"/>
    <property type="project" value="UniProtKB-UniRule"/>
</dbReference>
<feature type="active site" description="Proton acceptor" evidence="10">
    <location>
        <position position="186"/>
    </location>
</feature>
<dbReference type="SUPFAM" id="SSF53187">
    <property type="entry name" value="Zn-dependent exopeptidases"/>
    <property type="match status" value="1"/>
</dbReference>
<feature type="binding site" evidence="11">
    <location>
        <position position="152"/>
    </location>
    <ligand>
        <name>Zn(2+)</name>
        <dbReference type="ChEBI" id="CHEBI:29105"/>
        <label>1</label>
    </ligand>
</feature>
<dbReference type="PROSITE" id="PS00759">
    <property type="entry name" value="ARGE_DAPE_CPG2_2"/>
    <property type="match status" value="1"/>
</dbReference>
<dbReference type="Proteomes" id="UP000005777">
    <property type="component" value="Unassembled WGS sequence"/>
</dbReference>
<keyword evidence="7 11" id="KW-0862">Zinc</keyword>